<reference evidence="3 4" key="1">
    <citation type="submission" date="2018-06" db="EMBL/GenBank/DDBJ databases">
        <title>Phytoactinopolyspora halophila sp. nov., a novel halophilic actinomycete isolated from a saline soil in China.</title>
        <authorList>
            <person name="Tang S.-K."/>
        </authorList>
    </citation>
    <scope>NUCLEOTIDE SEQUENCE [LARGE SCALE GENOMIC DNA]</scope>
    <source>
        <strain evidence="3 4">YIM 96934</strain>
    </source>
</reference>
<keyword evidence="4" id="KW-1185">Reference proteome</keyword>
<dbReference type="Pfam" id="PF01551">
    <property type="entry name" value="Peptidase_M23"/>
    <property type="match status" value="1"/>
</dbReference>
<dbReference type="CDD" id="cd00254">
    <property type="entry name" value="LT-like"/>
    <property type="match status" value="1"/>
</dbReference>
<dbReference type="Gene3D" id="2.70.70.10">
    <property type="entry name" value="Glucose Permease (Domain IIA)"/>
    <property type="match status" value="1"/>
</dbReference>
<dbReference type="Proteomes" id="UP000250462">
    <property type="component" value="Unassembled WGS sequence"/>
</dbReference>
<comment type="caution">
    <text evidence="3">The sequence shown here is derived from an EMBL/GenBank/DDBJ whole genome shotgun (WGS) entry which is preliminary data.</text>
</comment>
<evidence type="ECO:0000259" key="1">
    <source>
        <dbReference type="Pfam" id="PF01464"/>
    </source>
</evidence>
<evidence type="ECO:0000313" key="3">
    <source>
        <dbReference type="EMBL" id="RAW11160.1"/>
    </source>
</evidence>
<dbReference type="PANTHER" id="PTHR21666">
    <property type="entry name" value="PEPTIDASE-RELATED"/>
    <property type="match status" value="1"/>
</dbReference>
<dbReference type="InterPro" id="IPR023346">
    <property type="entry name" value="Lysozyme-like_dom_sf"/>
</dbReference>
<name>A0A329QFS5_9ACTN</name>
<feature type="domain" description="Transglycosylase SLT" evidence="1">
    <location>
        <begin position="269"/>
        <end position="360"/>
    </location>
</feature>
<feature type="domain" description="M23ase beta-sheet core" evidence="2">
    <location>
        <begin position="24"/>
        <end position="118"/>
    </location>
</feature>
<dbReference type="CDD" id="cd12797">
    <property type="entry name" value="M23_peptidase"/>
    <property type="match status" value="1"/>
</dbReference>
<dbReference type="Gene3D" id="1.10.530.10">
    <property type="match status" value="1"/>
</dbReference>
<dbReference type="PANTHER" id="PTHR21666:SF270">
    <property type="entry name" value="MUREIN HYDROLASE ACTIVATOR ENVC"/>
    <property type="match status" value="1"/>
</dbReference>
<dbReference type="SUPFAM" id="SSF51261">
    <property type="entry name" value="Duplicated hybrid motif"/>
    <property type="match status" value="1"/>
</dbReference>
<dbReference type="InterPro" id="IPR050570">
    <property type="entry name" value="Cell_wall_metabolism_enzyme"/>
</dbReference>
<dbReference type="EMBL" id="QMIG01000022">
    <property type="protein sequence ID" value="RAW11160.1"/>
    <property type="molecule type" value="Genomic_DNA"/>
</dbReference>
<evidence type="ECO:0000313" key="4">
    <source>
        <dbReference type="Proteomes" id="UP000250462"/>
    </source>
</evidence>
<dbReference type="OrthoDB" id="1099523at2"/>
<dbReference type="InterPro" id="IPR011055">
    <property type="entry name" value="Dup_hybrid_motif"/>
</dbReference>
<dbReference type="AlphaFoldDB" id="A0A329QFS5"/>
<evidence type="ECO:0000259" key="2">
    <source>
        <dbReference type="Pfam" id="PF01551"/>
    </source>
</evidence>
<gene>
    <name evidence="3" type="ORF">DPM12_17620</name>
</gene>
<dbReference type="InterPro" id="IPR016047">
    <property type="entry name" value="M23ase_b-sheet_dom"/>
</dbReference>
<protein>
    <recommendedName>
        <fullName evidence="5">Peptidase M23 domain-containing protein</fullName>
    </recommendedName>
</protein>
<evidence type="ECO:0008006" key="5">
    <source>
        <dbReference type="Google" id="ProtNLM"/>
    </source>
</evidence>
<sequence>MFKPVPDGRVTATFGQRGRHWAQGHTGLDFAAPAGTPAYAVADGVVVGVESGGAYGNRVRVRHLDGTESMYAHLNAASVRPGQPVHRGMQVGQVGSTGNSTGPHLHLEIMRNGQQVDPMPWLQSNGQYEPSSHAYGIGAGASAPAKIRNMPDVVQYRNPQEVLASMRAEEMEASFADASSQGLSSGVERPDIVPTGVSDAVDRQRNFFETREQHLRHRRLMAEQQEMMSQTAGGPWTRTYNVPMNKGTGVASGFNAAVGAPGGGGEFAQLMSAIAQQESGGNYNARNASSGALGKYQIMPSNVGPWSREAIGRAVSTEEFLNNPNIQESVARHQLHKYYRQYGARGAAIAWYAGPGALKYNNGALNRPQGDYPSISGYAQNILERMGL</sequence>
<proteinExistence type="predicted"/>
<dbReference type="Pfam" id="PF01464">
    <property type="entry name" value="SLT"/>
    <property type="match status" value="1"/>
</dbReference>
<dbReference type="InterPro" id="IPR008258">
    <property type="entry name" value="Transglycosylase_SLT_dom_1"/>
</dbReference>
<dbReference type="SUPFAM" id="SSF53955">
    <property type="entry name" value="Lysozyme-like"/>
    <property type="match status" value="1"/>
</dbReference>
<accession>A0A329QFS5</accession>
<dbReference type="GO" id="GO:0004222">
    <property type="term" value="F:metalloendopeptidase activity"/>
    <property type="evidence" value="ECO:0007669"/>
    <property type="project" value="TreeGrafter"/>
</dbReference>
<organism evidence="3 4">
    <name type="scientific">Phytoactinopolyspora halophila</name>
    <dbReference type="NCBI Taxonomy" id="1981511"/>
    <lineage>
        <taxon>Bacteria</taxon>
        <taxon>Bacillati</taxon>
        <taxon>Actinomycetota</taxon>
        <taxon>Actinomycetes</taxon>
        <taxon>Jiangellales</taxon>
        <taxon>Jiangellaceae</taxon>
        <taxon>Phytoactinopolyspora</taxon>
    </lineage>
</organism>